<dbReference type="InterPro" id="IPR014729">
    <property type="entry name" value="Rossmann-like_a/b/a_fold"/>
</dbReference>
<feature type="region of interest" description="Disordered" evidence="14">
    <location>
        <begin position="426"/>
        <end position="460"/>
    </location>
</feature>
<keyword evidence="7" id="KW-0648">Protein biosynthesis</keyword>
<dbReference type="HAMAP" id="MF_00140_B">
    <property type="entry name" value="Trp_tRNA_synth_B"/>
    <property type="match status" value="1"/>
</dbReference>
<dbReference type="InterPro" id="IPR024109">
    <property type="entry name" value="Trp-tRNA-ligase_bac-type"/>
</dbReference>
<evidence type="ECO:0000256" key="10">
    <source>
        <dbReference type="ARBA" id="ARBA00049929"/>
    </source>
</evidence>
<dbReference type="InterPro" id="IPR002305">
    <property type="entry name" value="aa-tRNA-synth_Ic"/>
</dbReference>
<comment type="function">
    <text evidence="11">Catalyzes the attachment of tryptophan to tRNA(Trp) in a two-step reaction: tryptophan is first activated by ATP to form Trp-AMP and then transferred to the acceptor end of tRNA(Trp).</text>
</comment>
<accession>A0A3B0J4N7</accession>
<comment type="similarity">
    <text evidence="2">Belongs to the class-I aminoacyl-tRNA synthetase family.</text>
</comment>
<feature type="region of interest" description="Disordered" evidence="14">
    <location>
        <begin position="37"/>
        <end position="59"/>
    </location>
</feature>
<dbReference type="PANTHER" id="PTHR43766">
    <property type="entry name" value="TRYPTOPHAN--TRNA LIGASE, MITOCHONDRIAL"/>
    <property type="match status" value="1"/>
</dbReference>
<dbReference type="Gene3D" id="3.40.50.620">
    <property type="entry name" value="HUPs"/>
    <property type="match status" value="1"/>
</dbReference>
<evidence type="ECO:0000256" key="5">
    <source>
        <dbReference type="ARBA" id="ARBA00022741"/>
    </source>
</evidence>
<dbReference type="GO" id="GO:0004830">
    <property type="term" value="F:tryptophan-tRNA ligase activity"/>
    <property type="evidence" value="ECO:0007669"/>
    <property type="project" value="UniProtKB-EC"/>
</dbReference>
<name>A0A3B0J4N7_DROGU</name>
<dbReference type="FunFam" id="3.40.50.620:FF:000082">
    <property type="entry name" value="MSW1p Mitochondrial tryptophanyl-tRNA synthetase"/>
    <property type="match status" value="1"/>
</dbReference>
<feature type="compositionally biased region" description="Acidic residues" evidence="14">
    <location>
        <begin position="651"/>
        <end position="669"/>
    </location>
</feature>
<dbReference type="NCBIfam" id="TIGR00233">
    <property type="entry name" value="trpS"/>
    <property type="match status" value="1"/>
</dbReference>
<evidence type="ECO:0000256" key="7">
    <source>
        <dbReference type="ARBA" id="ARBA00022917"/>
    </source>
</evidence>
<comment type="subcellular location">
    <subcellularLocation>
        <location evidence="1">Mitochondrion matrix</location>
    </subcellularLocation>
</comment>
<dbReference type="GO" id="GO:0070183">
    <property type="term" value="P:mitochondrial tryptophanyl-tRNA aminoacylation"/>
    <property type="evidence" value="ECO:0007669"/>
    <property type="project" value="TreeGrafter"/>
</dbReference>
<reference evidence="16" key="1">
    <citation type="submission" date="2018-01" db="EMBL/GenBank/DDBJ databases">
        <authorList>
            <person name="Alioto T."/>
            <person name="Alioto T."/>
        </authorList>
    </citation>
    <scope>NUCLEOTIDE SEQUENCE [LARGE SCALE GENOMIC DNA]</scope>
</reference>
<dbReference type="InterPro" id="IPR050203">
    <property type="entry name" value="Trp-tRNA_synthetase"/>
</dbReference>
<evidence type="ECO:0000256" key="4">
    <source>
        <dbReference type="ARBA" id="ARBA00022598"/>
    </source>
</evidence>
<evidence type="ECO:0000313" key="16">
    <source>
        <dbReference type="Proteomes" id="UP000268350"/>
    </source>
</evidence>
<dbReference type="STRING" id="7266.A0A3B0J4N7"/>
<dbReference type="EC" id="6.1.1.2" evidence="3"/>
<feature type="compositionally biased region" description="Low complexity" evidence="14">
    <location>
        <begin position="623"/>
        <end position="648"/>
    </location>
</feature>
<dbReference type="PRINTS" id="PR01039">
    <property type="entry name" value="TRNASYNTHTRP"/>
</dbReference>
<keyword evidence="16" id="KW-1185">Reference proteome</keyword>
<keyword evidence="6" id="KW-0067">ATP-binding</keyword>
<feature type="region of interest" description="Disordered" evidence="14">
    <location>
        <begin position="599"/>
        <end position="687"/>
    </location>
</feature>
<dbReference type="SUPFAM" id="SSF52374">
    <property type="entry name" value="Nucleotidylyl transferase"/>
    <property type="match status" value="1"/>
</dbReference>
<dbReference type="OMA" id="SRWPRKI"/>
<dbReference type="PANTHER" id="PTHR43766:SF1">
    <property type="entry name" value="TRYPTOPHAN--TRNA LIGASE, MITOCHONDRIAL"/>
    <property type="match status" value="1"/>
</dbReference>
<keyword evidence="4" id="KW-0436">Ligase</keyword>
<dbReference type="GO" id="GO:0005524">
    <property type="term" value="F:ATP binding"/>
    <property type="evidence" value="ECO:0007669"/>
    <property type="project" value="UniProtKB-KW"/>
</dbReference>
<dbReference type="Proteomes" id="UP000268350">
    <property type="component" value="Unassembled WGS sequence"/>
</dbReference>
<dbReference type="Gene3D" id="1.10.240.10">
    <property type="entry name" value="Tyrosyl-Transfer RNA Synthetase"/>
    <property type="match status" value="1"/>
</dbReference>
<evidence type="ECO:0000256" key="12">
    <source>
        <dbReference type="ARBA" id="ARBA00069760"/>
    </source>
</evidence>
<keyword evidence="8" id="KW-0030">Aminoacyl-tRNA synthetase</keyword>
<gene>
    <name evidence="15" type="ORF">DGUA_6G007033</name>
</gene>
<organism evidence="15 16">
    <name type="scientific">Drosophila guanche</name>
    <name type="common">Fruit fly</name>
    <dbReference type="NCBI Taxonomy" id="7266"/>
    <lineage>
        <taxon>Eukaryota</taxon>
        <taxon>Metazoa</taxon>
        <taxon>Ecdysozoa</taxon>
        <taxon>Arthropoda</taxon>
        <taxon>Hexapoda</taxon>
        <taxon>Insecta</taxon>
        <taxon>Pterygota</taxon>
        <taxon>Neoptera</taxon>
        <taxon>Endopterygota</taxon>
        <taxon>Diptera</taxon>
        <taxon>Brachycera</taxon>
        <taxon>Muscomorpha</taxon>
        <taxon>Ephydroidea</taxon>
        <taxon>Drosophilidae</taxon>
        <taxon>Drosophila</taxon>
        <taxon>Sophophora</taxon>
    </lineage>
</organism>
<dbReference type="OrthoDB" id="15808at2759"/>
<dbReference type="InterPro" id="IPR002306">
    <property type="entry name" value="Trp-tRNA-ligase"/>
</dbReference>
<sequence>MFRVRKLPVHLAEPAPILHSALSNRFQSNLLQGSSHQCSARANVGSRPSRQYQQSSGHVQEGNINWPRKIFSGIQPTGSVHLGNYLGAIRKWTQLQNSRDDVTVCIVDMHSITMPHNPPVLRENIFTMAATLLACGVDPAKSTLFVQSSVLEHCEFNWILSSMTTTPRLAQLPQFKEKSRLVRDIPLGLYVYPVLQAADIMLYKATHVPVGADQLQHIQLAQHLARTFNGRYGELFPVCHAMIEEGDASRVLSLRDPSKKMSKSEANPKATINLCDAPELIMEKIKKAITDFTSDITYNPDSRPGVSNLVNIHAQVTGQTIQSVLDEAKTLDTAKYKERVADAVIEHLRPIRERVHQQLSNKNELIYMLEMGAEKARSQAQQTMRDVKQRLGLGTYATIPEPVVVAPLLPERSKMTASQRIAKNVNLPNHNSHSHTHLEGRNERTSSFGGASPHGSAGEATGTADLKAMAQAQAMTMRPTMRRPVVPTQMMRVEKERRATPSYIFKMDTRNTPDIGFKSPSIAAAEPAAESYRSHRDSSFGFTKPDTADRKVKFGQNKNNSAVASVIQKVKAERSQHLLVNSAYYKAFQASNSVAAALHENKNRSSERVNSEIIEKSTNNDASNELSSENTSNEWSSSEQDESSNASSTTAEDEDPEMLEEELEEEDEVPERGAAEAPAAVKAEEGN</sequence>
<dbReference type="PROSITE" id="PS00178">
    <property type="entry name" value="AA_TRNA_LIGASE_I"/>
    <property type="match status" value="1"/>
</dbReference>
<protein>
    <recommendedName>
        <fullName evidence="12">Tryptophan--tRNA ligase, mitochondrial</fullName>
        <ecNumber evidence="3">6.1.1.2</ecNumber>
    </recommendedName>
    <alternativeName>
        <fullName evidence="13">(Mt)TrpRS</fullName>
    </alternativeName>
    <alternativeName>
        <fullName evidence="9">Tryptophanyl-tRNA synthetase</fullName>
    </alternativeName>
</protein>
<evidence type="ECO:0000256" key="11">
    <source>
        <dbReference type="ARBA" id="ARBA00059972"/>
    </source>
</evidence>
<evidence type="ECO:0000256" key="6">
    <source>
        <dbReference type="ARBA" id="ARBA00022840"/>
    </source>
</evidence>
<dbReference type="Pfam" id="PF00579">
    <property type="entry name" value="tRNA-synt_1b"/>
    <property type="match status" value="1"/>
</dbReference>
<keyword evidence="5" id="KW-0547">Nucleotide-binding</keyword>
<feature type="compositionally biased region" description="Basic and acidic residues" evidence="14">
    <location>
        <begin position="599"/>
        <end position="615"/>
    </location>
</feature>
<evidence type="ECO:0000256" key="1">
    <source>
        <dbReference type="ARBA" id="ARBA00004305"/>
    </source>
</evidence>
<evidence type="ECO:0000256" key="14">
    <source>
        <dbReference type="SAM" id="MobiDB-lite"/>
    </source>
</evidence>
<evidence type="ECO:0000313" key="15">
    <source>
        <dbReference type="EMBL" id="SPP76495.1"/>
    </source>
</evidence>
<evidence type="ECO:0000256" key="8">
    <source>
        <dbReference type="ARBA" id="ARBA00023146"/>
    </source>
</evidence>
<evidence type="ECO:0000256" key="9">
    <source>
        <dbReference type="ARBA" id="ARBA00030268"/>
    </source>
</evidence>
<evidence type="ECO:0000256" key="2">
    <source>
        <dbReference type="ARBA" id="ARBA00005594"/>
    </source>
</evidence>
<evidence type="ECO:0000256" key="3">
    <source>
        <dbReference type="ARBA" id="ARBA00013161"/>
    </source>
</evidence>
<evidence type="ECO:0000256" key="13">
    <source>
        <dbReference type="ARBA" id="ARBA00080951"/>
    </source>
</evidence>
<dbReference type="AlphaFoldDB" id="A0A3B0J4N7"/>
<dbReference type="EMBL" id="OUUW01000002">
    <property type="protein sequence ID" value="SPP76495.1"/>
    <property type="molecule type" value="Genomic_DNA"/>
</dbReference>
<dbReference type="GO" id="GO:0005759">
    <property type="term" value="C:mitochondrial matrix"/>
    <property type="evidence" value="ECO:0007669"/>
    <property type="project" value="UniProtKB-SubCell"/>
</dbReference>
<feature type="compositionally biased region" description="Polar residues" evidence="14">
    <location>
        <begin position="37"/>
        <end position="58"/>
    </location>
</feature>
<dbReference type="InterPro" id="IPR001412">
    <property type="entry name" value="aa-tRNA-synth_I_CS"/>
</dbReference>
<comment type="catalytic activity">
    <reaction evidence="10">
        <text>tRNA(Trp) + L-tryptophan + ATP = L-tryptophyl-tRNA(Trp) + AMP + diphosphate + H(+)</text>
        <dbReference type="Rhea" id="RHEA:24080"/>
        <dbReference type="Rhea" id="RHEA-COMP:9671"/>
        <dbReference type="Rhea" id="RHEA-COMP:9705"/>
        <dbReference type="ChEBI" id="CHEBI:15378"/>
        <dbReference type="ChEBI" id="CHEBI:30616"/>
        <dbReference type="ChEBI" id="CHEBI:33019"/>
        <dbReference type="ChEBI" id="CHEBI:57912"/>
        <dbReference type="ChEBI" id="CHEBI:78442"/>
        <dbReference type="ChEBI" id="CHEBI:78535"/>
        <dbReference type="ChEBI" id="CHEBI:456215"/>
        <dbReference type="EC" id="6.1.1.2"/>
    </reaction>
</comment>
<dbReference type="FunFam" id="1.10.240.10:FF:000002">
    <property type="entry name" value="Tryptophan--tRNA ligase"/>
    <property type="match status" value="1"/>
</dbReference>
<proteinExistence type="inferred from homology"/>
<dbReference type="CDD" id="cd00806">
    <property type="entry name" value="TrpRS_core"/>
    <property type="match status" value="1"/>
</dbReference>